<dbReference type="InterPro" id="IPR016181">
    <property type="entry name" value="Acyl_CoA_acyltransferase"/>
</dbReference>
<comment type="caution">
    <text evidence="2">The sequence shown here is derived from an EMBL/GenBank/DDBJ whole genome shotgun (WGS) entry which is preliminary data.</text>
</comment>
<dbReference type="Proteomes" id="UP000616837">
    <property type="component" value="Unassembled WGS sequence"/>
</dbReference>
<evidence type="ECO:0000259" key="1">
    <source>
        <dbReference type="PROSITE" id="PS51186"/>
    </source>
</evidence>
<dbReference type="PROSITE" id="PS51186">
    <property type="entry name" value="GNAT"/>
    <property type="match status" value="1"/>
</dbReference>
<organism evidence="2 3">
    <name type="scientific">Limosilactobacillus avistercoris</name>
    <dbReference type="NCBI Taxonomy" id="2762243"/>
    <lineage>
        <taxon>Bacteria</taxon>
        <taxon>Bacillati</taxon>
        <taxon>Bacillota</taxon>
        <taxon>Bacilli</taxon>
        <taxon>Lactobacillales</taxon>
        <taxon>Lactobacillaceae</taxon>
        <taxon>Limosilactobacillus</taxon>
    </lineage>
</organism>
<evidence type="ECO:0000313" key="2">
    <source>
        <dbReference type="EMBL" id="MBD7895541.1"/>
    </source>
</evidence>
<evidence type="ECO:0000313" key="3">
    <source>
        <dbReference type="Proteomes" id="UP000616837"/>
    </source>
</evidence>
<gene>
    <name evidence="2" type="ORF">H9564_07535</name>
</gene>
<name>A0ABR8PE27_9LACO</name>
<keyword evidence="3" id="KW-1185">Reference proteome</keyword>
<dbReference type="SUPFAM" id="SSF55729">
    <property type="entry name" value="Acyl-CoA N-acyltransferases (Nat)"/>
    <property type="match status" value="1"/>
</dbReference>
<proteinExistence type="predicted"/>
<protein>
    <submittedName>
        <fullName evidence="2">GNAT family N-acetyltransferase</fullName>
    </submittedName>
</protein>
<dbReference type="InterPro" id="IPR000182">
    <property type="entry name" value="GNAT_dom"/>
</dbReference>
<dbReference type="EMBL" id="JACSQW010000022">
    <property type="protein sequence ID" value="MBD7895541.1"/>
    <property type="molecule type" value="Genomic_DNA"/>
</dbReference>
<dbReference type="Pfam" id="PF00583">
    <property type="entry name" value="Acetyltransf_1"/>
    <property type="match status" value="1"/>
</dbReference>
<reference evidence="2 3" key="1">
    <citation type="submission" date="2020-08" db="EMBL/GenBank/DDBJ databases">
        <title>A Genomic Blueprint of the Chicken Gut Microbiome.</title>
        <authorList>
            <person name="Gilroy R."/>
            <person name="Ravi A."/>
            <person name="Getino M."/>
            <person name="Pursley I."/>
            <person name="Horton D.L."/>
            <person name="Alikhan N.-F."/>
            <person name="Baker D."/>
            <person name="Gharbi K."/>
            <person name="Hall N."/>
            <person name="Watson M."/>
            <person name="Adriaenssens E.M."/>
            <person name="Foster-Nyarko E."/>
            <person name="Jarju S."/>
            <person name="Secka A."/>
            <person name="Antonio M."/>
            <person name="Oren A."/>
            <person name="Chaudhuri R."/>
            <person name="La Ragione R.M."/>
            <person name="Hildebrand F."/>
            <person name="Pallen M.J."/>
        </authorList>
    </citation>
    <scope>NUCLEOTIDE SEQUENCE [LARGE SCALE GENOMIC DNA]</scope>
    <source>
        <strain evidence="2 3">Sa3CUN2</strain>
    </source>
</reference>
<accession>A0ABR8PE27</accession>
<feature type="domain" description="N-acetyltransferase" evidence="1">
    <location>
        <begin position="3"/>
        <end position="173"/>
    </location>
</feature>
<dbReference type="RefSeq" id="WP_191684883.1">
    <property type="nucleotide sequence ID" value="NZ_JACSQW010000022.1"/>
</dbReference>
<dbReference type="Gene3D" id="3.40.630.30">
    <property type="match status" value="1"/>
</dbReference>
<sequence length="181" mass="20769">MAIYIRRAQEKDLTEIIRLIEAGKKVLNDRENPQWQDGHPTVAMMKDDIEHGYSWVLIDDKQVVGTAVLQLRAEQNYAEITDGQWAKSDEPYAIIHRLTIDQTADSQHLGKFFLSNLITVGYLQGVRNFRYDTHLKNVSMQKLGEGMGFVQRGTVYIKDDTDPEHLGYELCLEDEQAVAEE</sequence>